<organism evidence="2 3">
    <name type="scientific">Claviceps africana</name>
    <dbReference type="NCBI Taxonomy" id="83212"/>
    <lineage>
        <taxon>Eukaryota</taxon>
        <taxon>Fungi</taxon>
        <taxon>Dikarya</taxon>
        <taxon>Ascomycota</taxon>
        <taxon>Pezizomycotina</taxon>
        <taxon>Sordariomycetes</taxon>
        <taxon>Hypocreomycetidae</taxon>
        <taxon>Hypocreales</taxon>
        <taxon>Clavicipitaceae</taxon>
        <taxon>Claviceps</taxon>
    </lineage>
</organism>
<feature type="compositionally biased region" description="Basic residues" evidence="1">
    <location>
        <begin position="76"/>
        <end position="86"/>
    </location>
</feature>
<reference evidence="2" key="1">
    <citation type="journal article" date="2020" name="bioRxiv">
        <title>Whole genome comparisons of ergot fungi reveals the divergence and evolution of species within the genus Claviceps are the result of varying mechanisms driving genome evolution and host range expansion.</title>
        <authorList>
            <person name="Wyka S.A."/>
            <person name="Mondo S.J."/>
            <person name="Liu M."/>
            <person name="Dettman J."/>
            <person name="Nalam V."/>
            <person name="Broders K.D."/>
        </authorList>
    </citation>
    <scope>NUCLEOTIDE SEQUENCE</scope>
    <source>
        <strain evidence="2">CCC 489</strain>
    </source>
</reference>
<dbReference type="EMBL" id="SRPY01000162">
    <property type="protein sequence ID" value="KAG5927691.1"/>
    <property type="molecule type" value="Genomic_DNA"/>
</dbReference>
<name>A0A8K0NHT5_9HYPO</name>
<comment type="caution">
    <text evidence="2">The sequence shown here is derived from an EMBL/GenBank/DDBJ whole genome shotgun (WGS) entry which is preliminary data.</text>
</comment>
<feature type="region of interest" description="Disordered" evidence="1">
    <location>
        <begin position="52"/>
        <end position="86"/>
    </location>
</feature>
<dbReference type="OrthoDB" id="406156at2759"/>
<dbReference type="AlphaFoldDB" id="A0A8K0NHT5"/>
<dbReference type="Proteomes" id="UP000811619">
    <property type="component" value="Unassembled WGS sequence"/>
</dbReference>
<proteinExistence type="predicted"/>
<keyword evidence="3" id="KW-1185">Reference proteome</keyword>
<evidence type="ECO:0000313" key="3">
    <source>
        <dbReference type="Proteomes" id="UP000811619"/>
    </source>
</evidence>
<protein>
    <submittedName>
        <fullName evidence="2">Uncharacterized protein</fullName>
    </submittedName>
</protein>
<evidence type="ECO:0000313" key="2">
    <source>
        <dbReference type="EMBL" id="KAG5927691.1"/>
    </source>
</evidence>
<feature type="region of interest" description="Disordered" evidence="1">
    <location>
        <begin position="1"/>
        <end position="21"/>
    </location>
</feature>
<sequence>MPVTPLPIHSHPAEPEQNLPYVDLDTLDLSDYDRPGGQDRLAEQLKASILKVGASKASSGQNPHDKTSRGGGGRAACKKPARRSVK</sequence>
<evidence type="ECO:0000256" key="1">
    <source>
        <dbReference type="SAM" id="MobiDB-lite"/>
    </source>
</evidence>
<gene>
    <name evidence="2" type="ORF">E4U42_001931</name>
</gene>
<accession>A0A8K0NHT5</accession>